<organism evidence="1">
    <name type="scientific">Anguilla anguilla</name>
    <name type="common">European freshwater eel</name>
    <name type="synonym">Muraena anguilla</name>
    <dbReference type="NCBI Taxonomy" id="7936"/>
    <lineage>
        <taxon>Eukaryota</taxon>
        <taxon>Metazoa</taxon>
        <taxon>Chordata</taxon>
        <taxon>Craniata</taxon>
        <taxon>Vertebrata</taxon>
        <taxon>Euteleostomi</taxon>
        <taxon>Actinopterygii</taxon>
        <taxon>Neopterygii</taxon>
        <taxon>Teleostei</taxon>
        <taxon>Anguilliformes</taxon>
        <taxon>Anguillidae</taxon>
        <taxon>Anguilla</taxon>
    </lineage>
</organism>
<proteinExistence type="predicted"/>
<dbReference type="EMBL" id="GBXM01040505">
    <property type="protein sequence ID" value="JAH68072.1"/>
    <property type="molecule type" value="Transcribed_RNA"/>
</dbReference>
<dbReference type="EMBL" id="GBXM01054170">
    <property type="protein sequence ID" value="JAH54407.1"/>
    <property type="molecule type" value="Transcribed_RNA"/>
</dbReference>
<protein>
    <submittedName>
        <fullName evidence="1">Uncharacterized protein</fullName>
    </submittedName>
</protein>
<evidence type="ECO:0000313" key="1">
    <source>
        <dbReference type="EMBL" id="JAH54407.1"/>
    </source>
</evidence>
<reference evidence="1" key="1">
    <citation type="submission" date="2014-11" db="EMBL/GenBank/DDBJ databases">
        <authorList>
            <person name="Amaro Gonzalez C."/>
        </authorList>
    </citation>
    <scope>NUCLEOTIDE SEQUENCE</scope>
</reference>
<accession>A0A0E9TLS7</accession>
<reference evidence="1" key="2">
    <citation type="journal article" date="2015" name="Fish Shellfish Immunol.">
        <title>Early steps in the European eel (Anguilla anguilla)-Vibrio vulnificus interaction in the gills: Role of the RtxA13 toxin.</title>
        <authorList>
            <person name="Callol A."/>
            <person name="Pajuelo D."/>
            <person name="Ebbesson L."/>
            <person name="Teles M."/>
            <person name="MacKenzie S."/>
            <person name="Amaro C."/>
        </authorList>
    </citation>
    <scope>NUCLEOTIDE SEQUENCE</scope>
</reference>
<sequence>MRSYSKLRNLGAH</sequence>
<name>A0A0E9TLS7_ANGAN</name>